<dbReference type="EMBL" id="JACVVD010000010">
    <property type="protein sequence ID" value="MBD0383146.1"/>
    <property type="molecule type" value="Genomic_DNA"/>
</dbReference>
<keyword evidence="9 11" id="KW-0368">Histidine biosynthesis</keyword>
<feature type="domain" description="Aminotransferase class I/classII large" evidence="12">
    <location>
        <begin position="37"/>
        <end position="363"/>
    </location>
</feature>
<dbReference type="InterPro" id="IPR050106">
    <property type="entry name" value="HistidinolP_aminotransfase"/>
</dbReference>
<evidence type="ECO:0000313" key="14">
    <source>
        <dbReference type="Proteomes" id="UP000650466"/>
    </source>
</evidence>
<dbReference type="InterPro" id="IPR005861">
    <property type="entry name" value="HisP_aminotrans"/>
</dbReference>
<dbReference type="Gene3D" id="3.90.1150.10">
    <property type="entry name" value="Aspartate Aminotransferase, domain 1"/>
    <property type="match status" value="1"/>
</dbReference>
<evidence type="ECO:0000256" key="5">
    <source>
        <dbReference type="ARBA" id="ARBA00022576"/>
    </source>
</evidence>
<dbReference type="InterPro" id="IPR015422">
    <property type="entry name" value="PyrdxlP-dep_Trfase_small"/>
</dbReference>
<comment type="subunit">
    <text evidence="4 11">Homodimer.</text>
</comment>
<dbReference type="GO" id="GO:0030170">
    <property type="term" value="F:pyridoxal phosphate binding"/>
    <property type="evidence" value="ECO:0007669"/>
    <property type="project" value="InterPro"/>
</dbReference>
<organism evidence="13 14">
    <name type="scientific">Paenibacillus sedimenti</name>
    <dbReference type="NCBI Taxonomy" id="2770274"/>
    <lineage>
        <taxon>Bacteria</taxon>
        <taxon>Bacillati</taxon>
        <taxon>Bacillota</taxon>
        <taxon>Bacilli</taxon>
        <taxon>Bacillales</taxon>
        <taxon>Paenibacillaceae</taxon>
        <taxon>Paenibacillus</taxon>
    </lineage>
</organism>
<evidence type="ECO:0000256" key="6">
    <source>
        <dbReference type="ARBA" id="ARBA00022605"/>
    </source>
</evidence>
<dbReference type="AlphaFoldDB" id="A0A926KU27"/>
<dbReference type="InterPro" id="IPR015421">
    <property type="entry name" value="PyrdxlP-dep_Trfase_major"/>
</dbReference>
<keyword evidence="14" id="KW-1185">Reference proteome</keyword>
<dbReference type="EC" id="2.6.1.9" evidence="11"/>
<keyword evidence="7 11" id="KW-0808">Transferase</keyword>
<dbReference type="Gene3D" id="3.40.640.10">
    <property type="entry name" value="Type I PLP-dependent aspartate aminotransferase-like (Major domain)"/>
    <property type="match status" value="1"/>
</dbReference>
<keyword evidence="5 11" id="KW-0032">Aminotransferase</keyword>
<evidence type="ECO:0000256" key="11">
    <source>
        <dbReference type="HAMAP-Rule" id="MF_01023"/>
    </source>
</evidence>
<dbReference type="HAMAP" id="MF_01023">
    <property type="entry name" value="HisC_aminotrans_2"/>
    <property type="match status" value="1"/>
</dbReference>
<evidence type="ECO:0000313" key="13">
    <source>
        <dbReference type="EMBL" id="MBD0383146.1"/>
    </source>
</evidence>
<evidence type="ECO:0000259" key="12">
    <source>
        <dbReference type="Pfam" id="PF00155"/>
    </source>
</evidence>
<gene>
    <name evidence="11" type="primary">hisC</name>
    <name evidence="13" type="ORF">ICC18_23845</name>
</gene>
<keyword evidence="6 11" id="KW-0028">Amino-acid biosynthesis</keyword>
<dbReference type="Proteomes" id="UP000650466">
    <property type="component" value="Unassembled WGS sequence"/>
</dbReference>
<dbReference type="PANTHER" id="PTHR43643:SF6">
    <property type="entry name" value="HISTIDINOL-PHOSPHATE AMINOTRANSFERASE"/>
    <property type="match status" value="1"/>
</dbReference>
<sequence length="380" mass="42208">MSDNIQPIRPRQALKQMKPYSPGKPIWEVEREYGIERVTKLASNENPLGPSAQAVAAIQAYLGEIHRYPDADTVDLRLALANKLGVTPDHLIVTNGADELITLLSETFLEPEDEIIVPSPTFSEYEFGANLMGTKVVPVPLQEGYVYDVDDILAAVTERTKLLYICSPNNPTGTYMTRNHLQRLLKELPSRILVIFDGAYSHFVTADDYSDGLEFVRMGYPIMVTQTFSKIYGLAGIRVGYGVAAPGIIHTIRQVKEPFNVNALAQVGAIAALADDAHLEATREMNAQGREQLYKQLQQLGIRFTRSMSNFVLVELGPDAKRIYEKLMSKGIIVRFGGGWNLPEHIRISVGTPEDHEALISALVTVMEEIELEKKLGSLK</sequence>
<dbReference type="GO" id="GO:0004400">
    <property type="term" value="F:histidinol-phosphate transaminase activity"/>
    <property type="evidence" value="ECO:0007669"/>
    <property type="project" value="UniProtKB-UniRule"/>
</dbReference>
<protein>
    <recommendedName>
        <fullName evidence="11">Histidinol-phosphate aminotransferase</fullName>
        <ecNumber evidence="11">2.6.1.9</ecNumber>
    </recommendedName>
    <alternativeName>
        <fullName evidence="11">Imidazole acetol-phosphate transaminase</fullName>
    </alternativeName>
</protein>
<evidence type="ECO:0000256" key="9">
    <source>
        <dbReference type="ARBA" id="ARBA00023102"/>
    </source>
</evidence>
<reference evidence="13" key="1">
    <citation type="submission" date="2020-09" db="EMBL/GenBank/DDBJ databases">
        <title>Draft Genome Sequence of Paenibacillus sp. WST5.</title>
        <authorList>
            <person name="Bao Z."/>
        </authorList>
    </citation>
    <scope>NUCLEOTIDE SEQUENCE</scope>
    <source>
        <strain evidence="13">WST5</strain>
    </source>
</reference>
<comment type="catalytic activity">
    <reaction evidence="10 11">
        <text>L-histidinol phosphate + 2-oxoglutarate = 3-(imidazol-4-yl)-2-oxopropyl phosphate + L-glutamate</text>
        <dbReference type="Rhea" id="RHEA:23744"/>
        <dbReference type="ChEBI" id="CHEBI:16810"/>
        <dbReference type="ChEBI" id="CHEBI:29985"/>
        <dbReference type="ChEBI" id="CHEBI:57766"/>
        <dbReference type="ChEBI" id="CHEBI:57980"/>
        <dbReference type="EC" id="2.6.1.9"/>
    </reaction>
</comment>
<feature type="modified residue" description="N6-(pyridoxal phosphate)lysine" evidence="11">
    <location>
        <position position="230"/>
    </location>
</feature>
<evidence type="ECO:0000256" key="8">
    <source>
        <dbReference type="ARBA" id="ARBA00022898"/>
    </source>
</evidence>
<evidence type="ECO:0000256" key="7">
    <source>
        <dbReference type="ARBA" id="ARBA00022679"/>
    </source>
</evidence>
<dbReference type="NCBIfam" id="TIGR01141">
    <property type="entry name" value="hisC"/>
    <property type="match status" value="1"/>
</dbReference>
<dbReference type="Pfam" id="PF00155">
    <property type="entry name" value="Aminotran_1_2"/>
    <property type="match status" value="1"/>
</dbReference>
<evidence type="ECO:0000256" key="4">
    <source>
        <dbReference type="ARBA" id="ARBA00011738"/>
    </source>
</evidence>
<keyword evidence="8 11" id="KW-0663">Pyridoxal phosphate</keyword>
<dbReference type="CDD" id="cd00609">
    <property type="entry name" value="AAT_like"/>
    <property type="match status" value="1"/>
</dbReference>
<accession>A0A926KU27</accession>
<evidence type="ECO:0000256" key="3">
    <source>
        <dbReference type="ARBA" id="ARBA00007970"/>
    </source>
</evidence>
<dbReference type="InterPro" id="IPR004839">
    <property type="entry name" value="Aminotransferase_I/II_large"/>
</dbReference>
<evidence type="ECO:0000256" key="10">
    <source>
        <dbReference type="ARBA" id="ARBA00047481"/>
    </source>
</evidence>
<proteinExistence type="inferred from homology"/>
<comment type="cofactor">
    <cofactor evidence="1 11">
        <name>pyridoxal 5'-phosphate</name>
        <dbReference type="ChEBI" id="CHEBI:597326"/>
    </cofactor>
</comment>
<evidence type="ECO:0000256" key="2">
    <source>
        <dbReference type="ARBA" id="ARBA00005011"/>
    </source>
</evidence>
<comment type="caution">
    <text evidence="13">The sequence shown here is derived from an EMBL/GenBank/DDBJ whole genome shotgun (WGS) entry which is preliminary data.</text>
</comment>
<name>A0A926KU27_9BACL</name>
<comment type="similarity">
    <text evidence="3 11">Belongs to the class-II pyridoxal-phosphate-dependent aminotransferase family. Histidinol-phosphate aminotransferase subfamily.</text>
</comment>
<evidence type="ECO:0000256" key="1">
    <source>
        <dbReference type="ARBA" id="ARBA00001933"/>
    </source>
</evidence>
<dbReference type="GO" id="GO:0000105">
    <property type="term" value="P:L-histidine biosynthetic process"/>
    <property type="evidence" value="ECO:0007669"/>
    <property type="project" value="UniProtKB-UniRule"/>
</dbReference>
<dbReference type="InterPro" id="IPR015424">
    <property type="entry name" value="PyrdxlP-dep_Trfase"/>
</dbReference>
<dbReference type="SUPFAM" id="SSF53383">
    <property type="entry name" value="PLP-dependent transferases"/>
    <property type="match status" value="1"/>
</dbReference>
<comment type="pathway">
    <text evidence="2 11">Amino-acid biosynthesis; L-histidine biosynthesis; L-histidine from 5-phospho-alpha-D-ribose 1-diphosphate: step 7/9.</text>
</comment>
<dbReference type="PANTHER" id="PTHR43643">
    <property type="entry name" value="HISTIDINOL-PHOSPHATE AMINOTRANSFERASE 2"/>
    <property type="match status" value="1"/>
</dbReference>